<keyword evidence="2" id="KW-1185">Reference proteome</keyword>
<protein>
    <submittedName>
        <fullName evidence="1">Uncharacterized protein</fullName>
    </submittedName>
</protein>
<dbReference type="Proteomes" id="UP001732700">
    <property type="component" value="Chromosome 6C"/>
</dbReference>
<reference evidence="1" key="2">
    <citation type="submission" date="2025-09" db="UniProtKB">
        <authorList>
            <consortium name="EnsemblPlants"/>
        </authorList>
    </citation>
    <scope>IDENTIFICATION</scope>
</reference>
<dbReference type="EnsemblPlants" id="AVESA.00010b.r2.6CG1088560.1">
    <property type="protein sequence ID" value="AVESA.00010b.r2.6CG1088560.1.CDS"/>
    <property type="gene ID" value="AVESA.00010b.r2.6CG1088560"/>
</dbReference>
<name>A0ACD5Z4X2_AVESA</name>
<evidence type="ECO:0000313" key="2">
    <source>
        <dbReference type="Proteomes" id="UP001732700"/>
    </source>
</evidence>
<evidence type="ECO:0000313" key="1">
    <source>
        <dbReference type="EnsemblPlants" id="AVESA.00010b.r2.6CG1088560.1.CDS"/>
    </source>
</evidence>
<accession>A0ACD5Z4X2</accession>
<sequence>MDLWERARSFAGEAAKRSQELSLEAAKRSSVLVSETAKKSKEIFSETATKSREIAAEATKQADLLAGQFMHLASDIPVSIPPIPAIPTLPSAAESAPDDAELERYGITEDLREFVNGMTISTFRDFPLQDEPEMSDVPTVSNVRQDLNEWQARHATLVLSAVKEISKFRYELCPRYMKERKFWRIYFLLVNNYVTTYETKYFEELKVKAEEEKMVSQKEISQTSQPTTSPEQKDMKVPSKTSTSSSREQDLDVFLLGDLGSDDEGPDDGDDDGLDDDFDKIDGTTGLESDDDDDEKKPAAGKAESGRSRFDHMRCFP</sequence>
<proteinExistence type="predicted"/>
<reference evidence="1" key="1">
    <citation type="submission" date="2021-05" db="EMBL/GenBank/DDBJ databases">
        <authorList>
            <person name="Scholz U."/>
            <person name="Mascher M."/>
            <person name="Fiebig A."/>
        </authorList>
    </citation>
    <scope>NUCLEOTIDE SEQUENCE [LARGE SCALE GENOMIC DNA]</scope>
</reference>
<organism evidence="1 2">
    <name type="scientific">Avena sativa</name>
    <name type="common">Oat</name>
    <dbReference type="NCBI Taxonomy" id="4498"/>
    <lineage>
        <taxon>Eukaryota</taxon>
        <taxon>Viridiplantae</taxon>
        <taxon>Streptophyta</taxon>
        <taxon>Embryophyta</taxon>
        <taxon>Tracheophyta</taxon>
        <taxon>Spermatophyta</taxon>
        <taxon>Magnoliopsida</taxon>
        <taxon>Liliopsida</taxon>
        <taxon>Poales</taxon>
        <taxon>Poaceae</taxon>
        <taxon>BOP clade</taxon>
        <taxon>Pooideae</taxon>
        <taxon>Poodae</taxon>
        <taxon>Poeae</taxon>
        <taxon>Poeae Chloroplast Group 1 (Aveneae type)</taxon>
        <taxon>Aveninae</taxon>
        <taxon>Avena</taxon>
    </lineage>
</organism>